<feature type="transmembrane region" description="Helical" evidence="8">
    <location>
        <begin position="365"/>
        <end position="392"/>
    </location>
</feature>
<feature type="transmembrane region" description="Helical" evidence="8">
    <location>
        <begin position="306"/>
        <end position="326"/>
    </location>
</feature>
<dbReference type="AlphaFoldDB" id="A0A7J5B8E5"/>
<feature type="transmembrane region" description="Helical" evidence="8">
    <location>
        <begin position="266"/>
        <end position="286"/>
    </location>
</feature>
<dbReference type="GO" id="GO:0005886">
    <property type="term" value="C:plasma membrane"/>
    <property type="evidence" value="ECO:0007669"/>
    <property type="project" value="UniProtKB-SubCell"/>
</dbReference>
<dbReference type="GO" id="GO:0022857">
    <property type="term" value="F:transmembrane transporter activity"/>
    <property type="evidence" value="ECO:0007669"/>
    <property type="project" value="InterPro"/>
</dbReference>
<feature type="transmembrane region" description="Helical" evidence="8">
    <location>
        <begin position="94"/>
        <end position="111"/>
    </location>
</feature>
<dbReference type="EMBL" id="WBKB01000008">
    <property type="protein sequence ID" value="KAB1641627.1"/>
    <property type="molecule type" value="Genomic_DNA"/>
</dbReference>
<keyword evidence="5 8" id="KW-1133">Transmembrane helix</keyword>
<evidence type="ECO:0000256" key="6">
    <source>
        <dbReference type="ARBA" id="ARBA00023136"/>
    </source>
</evidence>
<evidence type="ECO:0000256" key="4">
    <source>
        <dbReference type="ARBA" id="ARBA00022692"/>
    </source>
</evidence>
<dbReference type="Proteomes" id="UP000433493">
    <property type="component" value="Unassembled WGS sequence"/>
</dbReference>
<dbReference type="SUPFAM" id="SSF103473">
    <property type="entry name" value="MFS general substrate transporter"/>
    <property type="match status" value="1"/>
</dbReference>
<dbReference type="InterPro" id="IPR005829">
    <property type="entry name" value="Sugar_transporter_CS"/>
</dbReference>
<organism evidence="10 11">
    <name type="scientific">Gulosibacter chungangensis</name>
    <dbReference type="NCBI Taxonomy" id="979746"/>
    <lineage>
        <taxon>Bacteria</taxon>
        <taxon>Bacillati</taxon>
        <taxon>Actinomycetota</taxon>
        <taxon>Actinomycetes</taxon>
        <taxon>Micrococcales</taxon>
        <taxon>Microbacteriaceae</taxon>
        <taxon>Gulosibacter</taxon>
    </lineage>
</organism>
<dbReference type="InterPro" id="IPR050814">
    <property type="entry name" value="Myo-inositol_Transporter"/>
</dbReference>
<dbReference type="PRINTS" id="PR00171">
    <property type="entry name" value="SUGRTRNSPORT"/>
</dbReference>
<comment type="caution">
    <text evidence="10">The sequence shown here is derived from an EMBL/GenBank/DDBJ whole genome shotgun (WGS) entry which is preliminary data.</text>
</comment>
<keyword evidence="3 7" id="KW-0813">Transport</keyword>
<evidence type="ECO:0000313" key="11">
    <source>
        <dbReference type="Proteomes" id="UP000433493"/>
    </source>
</evidence>
<gene>
    <name evidence="10" type="ORF">F8O05_11770</name>
</gene>
<reference evidence="10 11" key="1">
    <citation type="submission" date="2019-09" db="EMBL/GenBank/DDBJ databases">
        <title>Phylogeny of genus Pseudoclavibacter and closely related genus.</title>
        <authorList>
            <person name="Li Y."/>
        </authorList>
    </citation>
    <scope>NUCLEOTIDE SEQUENCE [LARGE SCALE GENOMIC DNA]</scope>
    <source>
        <strain evidence="10 11">KCTC 13959</strain>
    </source>
</reference>
<dbReference type="Pfam" id="PF00083">
    <property type="entry name" value="Sugar_tr"/>
    <property type="match status" value="1"/>
</dbReference>
<feature type="transmembrane region" description="Helical" evidence="8">
    <location>
        <begin position="123"/>
        <end position="146"/>
    </location>
</feature>
<evidence type="ECO:0000256" key="7">
    <source>
        <dbReference type="RuleBase" id="RU003346"/>
    </source>
</evidence>
<evidence type="ECO:0000313" key="10">
    <source>
        <dbReference type="EMBL" id="KAB1641627.1"/>
    </source>
</evidence>
<dbReference type="InterPro" id="IPR005828">
    <property type="entry name" value="MFS_sugar_transport-like"/>
</dbReference>
<feature type="transmembrane region" description="Helical" evidence="8">
    <location>
        <begin position="404"/>
        <end position="425"/>
    </location>
</feature>
<dbReference type="OrthoDB" id="4008739at2"/>
<dbReference type="NCBIfam" id="TIGR00879">
    <property type="entry name" value="SP"/>
    <property type="match status" value="1"/>
</dbReference>
<keyword evidence="4 8" id="KW-0812">Transmembrane</keyword>
<dbReference type="PANTHER" id="PTHR48020:SF12">
    <property type="entry name" value="PROTON MYO-INOSITOL COTRANSPORTER"/>
    <property type="match status" value="1"/>
</dbReference>
<dbReference type="InterPro" id="IPR003663">
    <property type="entry name" value="Sugar/inositol_transpt"/>
</dbReference>
<dbReference type="PROSITE" id="PS50850">
    <property type="entry name" value="MFS"/>
    <property type="match status" value="1"/>
</dbReference>
<feature type="transmembrane region" description="Helical" evidence="8">
    <location>
        <begin position="184"/>
        <end position="204"/>
    </location>
</feature>
<feature type="transmembrane region" description="Helical" evidence="8">
    <location>
        <begin position="158"/>
        <end position="178"/>
    </location>
</feature>
<dbReference type="PROSITE" id="PS00217">
    <property type="entry name" value="SUGAR_TRANSPORT_2"/>
    <property type="match status" value="1"/>
</dbReference>
<evidence type="ECO:0000256" key="1">
    <source>
        <dbReference type="ARBA" id="ARBA00004651"/>
    </source>
</evidence>
<dbReference type="PROSITE" id="PS00216">
    <property type="entry name" value="SUGAR_TRANSPORT_1"/>
    <property type="match status" value="1"/>
</dbReference>
<proteinExistence type="inferred from homology"/>
<keyword evidence="11" id="KW-1185">Reference proteome</keyword>
<evidence type="ECO:0000256" key="2">
    <source>
        <dbReference type="ARBA" id="ARBA00010992"/>
    </source>
</evidence>
<evidence type="ECO:0000256" key="3">
    <source>
        <dbReference type="ARBA" id="ARBA00022448"/>
    </source>
</evidence>
<feature type="transmembrane region" description="Helical" evidence="8">
    <location>
        <begin position="25"/>
        <end position="42"/>
    </location>
</feature>
<accession>A0A7J5B8E5</accession>
<evidence type="ECO:0000259" key="9">
    <source>
        <dbReference type="PROSITE" id="PS50850"/>
    </source>
</evidence>
<dbReference type="InterPro" id="IPR036259">
    <property type="entry name" value="MFS_trans_sf"/>
</dbReference>
<evidence type="ECO:0000256" key="8">
    <source>
        <dbReference type="SAM" id="Phobius"/>
    </source>
</evidence>
<feature type="transmembrane region" description="Helical" evidence="8">
    <location>
        <begin position="338"/>
        <end position="359"/>
    </location>
</feature>
<dbReference type="Gene3D" id="1.20.1250.20">
    <property type="entry name" value="MFS general substrate transporter like domains"/>
    <property type="match status" value="1"/>
</dbReference>
<protein>
    <submittedName>
        <fullName evidence="10">Sugar porter family MFS transporter</fullName>
    </submittedName>
</protein>
<feature type="transmembrane region" description="Helical" evidence="8">
    <location>
        <begin position="431"/>
        <end position="452"/>
    </location>
</feature>
<comment type="subcellular location">
    <subcellularLocation>
        <location evidence="1">Cell membrane</location>
        <topology evidence="1">Multi-pass membrane protein</topology>
    </subcellularLocation>
</comment>
<dbReference type="InterPro" id="IPR020846">
    <property type="entry name" value="MFS_dom"/>
</dbReference>
<feature type="transmembrane region" description="Helical" evidence="8">
    <location>
        <begin position="62"/>
        <end position="82"/>
    </location>
</feature>
<comment type="similarity">
    <text evidence="2 7">Belongs to the major facilitator superfamily. Sugar transporter (TC 2.A.1.1) family.</text>
</comment>
<feature type="domain" description="Major facilitator superfamily (MFS) profile" evidence="9">
    <location>
        <begin position="28"/>
        <end position="459"/>
    </location>
</feature>
<dbReference type="PANTHER" id="PTHR48020">
    <property type="entry name" value="PROTON MYO-INOSITOL COTRANSPORTER"/>
    <property type="match status" value="1"/>
</dbReference>
<keyword evidence="6 8" id="KW-0472">Membrane</keyword>
<evidence type="ECO:0000256" key="5">
    <source>
        <dbReference type="ARBA" id="ARBA00022989"/>
    </source>
</evidence>
<name>A0A7J5B8E5_9MICO</name>
<sequence length="483" mass="52045">MTASTADHTQTTLPPLSTGPHRRRIGVISLIACFGGLLFGYDTGVANGAERPMQLELGLSDLSLGVVISSLVFAAAFGALFAGKISDAIGRRKTIIILSIMFFLGTVLVVTSPGFELLVAGRIMLGLAVGGASTVVPVYLAELAPFEIRGSITGRNELAIVSGQLAAFVMNAIIGNIWGHIDGVWRIMFALCAVPAVCLFIGMLRMPESPRWYVEKGRNDKALEVLKTVRTEERAIAEIADIERIAAEENREKSHGGLRAILSNKWLIRIVLIGMGVAMAQQLTGINSIMYYGQRILIDAGFAENAALIANIAPGIVAVIGGIIALRNMDRLDRRTTFAIGLSLTTFFHLCIGIASILLPEGMAARPWILLVLIVAFVFSMQTFLNVAVWVWLAEIFPLHIRGLGIGISVFFGRTVNGILALYVPTLIENMGITGTFFLFAGVGVIALIFVITQVPETRGRTLEALEEDVTTGAIHVHHSKKR</sequence>